<dbReference type="InterPro" id="IPR016181">
    <property type="entry name" value="Acyl_CoA_acyltransferase"/>
</dbReference>
<dbReference type="VEuPathDB" id="VectorBase:CSON009243"/>
<evidence type="ECO:0000256" key="3">
    <source>
        <dbReference type="ARBA" id="ARBA00031876"/>
    </source>
</evidence>
<dbReference type="PROSITE" id="PS51729">
    <property type="entry name" value="GNAT_YJDJ"/>
    <property type="match status" value="1"/>
</dbReference>
<dbReference type="AlphaFoldDB" id="A0A336KIQ3"/>
<accession>A0A336KIQ3</accession>
<dbReference type="Pfam" id="PF14542">
    <property type="entry name" value="Acetyltransf_CG"/>
    <property type="match status" value="1"/>
</dbReference>
<reference evidence="7" key="2">
    <citation type="submission" date="2018-07" db="EMBL/GenBank/DDBJ databases">
        <authorList>
            <person name="Quirk P.G."/>
            <person name="Krulwich T.A."/>
        </authorList>
    </citation>
    <scope>NUCLEOTIDE SEQUENCE</scope>
</reference>
<comment type="similarity">
    <text evidence="1">Belongs to the NATD1 family.</text>
</comment>
<evidence type="ECO:0000259" key="4">
    <source>
        <dbReference type="PROSITE" id="PS51729"/>
    </source>
</evidence>
<proteinExistence type="inferred from homology"/>
<dbReference type="EMBL" id="UFQT01000488">
    <property type="protein sequence ID" value="SSX24713.1"/>
    <property type="molecule type" value="Genomic_DNA"/>
</dbReference>
<dbReference type="PANTHER" id="PTHR31435">
    <property type="entry name" value="PROTEIN NATD1"/>
    <property type="match status" value="1"/>
</dbReference>
<evidence type="ECO:0000256" key="1">
    <source>
        <dbReference type="ARBA" id="ARBA00006233"/>
    </source>
</evidence>
<protein>
    <recommendedName>
        <fullName evidence="2">Protein NATD1</fullName>
    </recommendedName>
    <alternativeName>
        <fullName evidence="3">N-acetyltransferase domain-containing protein 1</fullName>
    </alternativeName>
</protein>
<dbReference type="EMBL" id="UFQT01003640">
    <property type="protein sequence ID" value="SSX35161.1"/>
    <property type="molecule type" value="Genomic_DNA"/>
</dbReference>
<dbReference type="OMA" id="ILEYEWI"/>
<dbReference type="Gene3D" id="3.40.630.30">
    <property type="match status" value="1"/>
</dbReference>
<feature type="domain" description="N-acetyltransferase" evidence="4">
    <location>
        <begin position="33"/>
        <end position="119"/>
    </location>
</feature>
<sequence>MSSSITKLKSGITRTIFTRSQRAQFSTNGLKVIHKPEDSEFVVEFDAQKAFLKYSKKGNLIELEHTEVPEVFRGKGVGKLLAQEAFEYVVKNKLKMKIHCEYADKVFNENEAKYRKFIVD</sequence>
<name>A0A336KIQ3_CULSO</name>
<evidence type="ECO:0000313" key="7">
    <source>
        <dbReference type="EMBL" id="SSX24713.1"/>
    </source>
</evidence>
<dbReference type="SUPFAM" id="SSF55729">
    <property type="entry name" value="Acyl-CoA N-acyltransferases (Nat)"/>
    <property type="match status" value="1"/>
</dbReference>
<dbReference type="EMBL" id="UFQS01000488">
    <property type="protein sequence ID" value="SSX04349.1"/>
    <property type="molecule type" value="Genomic_DNA"/>
</dbReference>
<evidence type="ECO:0000313" key="6">
    <source>
        <dbReference type="EMBL" id="SSX15815.1"/>
    </source>
</evidence>
<evidence type="ECO:0000256" key="2">
    <source>
        <dbReference type="ARBA" id="ARBA00020243"/>
    </source>
</evidence>
<organism evidence="5">
    <name type="scientific">Culicoides sonorensis</name>
    <name type="common">Biting midge</name>
    <dbReference type="NCBI Taxonomy" id="179676"/>
    <lineage>
        <taxon>Eukaryota</taxon>
        <taxon>Metazoa</taxon>
        <taxon>Ecdysozoa</taxon>
        <taxon>Arthropoda</taxon>
        <taxon>Hexapoda</taxon>
        <taxon>Insecta</taxon>
        <taxon>Pterygota</taxon>
        <taxon>Neoptera</taxon>
        <taxon>Endopterygota</taxon>
        <taxon>Diptera</taxon>
        <taxon>Nematocera</taxon>
        <taxon>Chironomoidea</taxon>
        <taxon>Ceratopogonidae</taxon>
        <taxon>Ceratopogoninae</taxon>
        <taxon>Culicoides</taxon>
        <taxon>Monoculicoides</taxon>
    </lineage>
</organism>
<dbReference type="VEuPathDB" id="VectorBase:CSON011268"/>
<gene>
    <name evidence="5" type="primary">CSON011268</name>
    <name evidence="6" type="synonym">CSON009243</name>
</gene>
<reference evidence="5" key="1">
    <citation type="submission" date="2018-04" db="EMBL/GenBank/DDBJ databases">
        <authorList>
            <person name="Go L.Y."/>
            <person name="Mitchell J.A."/>
        </authorList>
    </citation>
    <scope>NUCLEOTIDE SEQUENCE</scope>
    <source>
        <tissue evidence="5">Whole organism</tissue>
    </source>
</reference>
<dbReference type="InterPro" id="IPR045057">
    <property type="entry name" value="Gcn5-rel_NAT"/>
</dbReference>
<dbReference type="InterPro" id="IPR031165">
    <property type="entry name" value="GNAT_YJDJ"/>
</dbReference>
<dbReference type="EMBL" id="UFQS01003640">
    <property type="protein sequence ID" value="SSX15815.1"/>
    <property type="molecule type" value="Genomic_DNA"/>
</dbReference>
<dbReference type="PANTHER" id="PTHR31435:SF9">
    <property type="entry name" value="PROTEIN NATD1"/>
    <property type="match status" value="1"/>
</dbReference>
<evidence type="ECO:0000313" key="5">
    <source>
        <dbReference type="EMBL" id="SSX04349.1"/>
    </source>
</evidence>